<evidence type="ECO:0000256" key="1">
    <source>
        <dbReference type="SAM" id="MobiDB-lite"/>
    </source>
</evidence>
<name>A0A8H6SC62_9AGAR</name>
<sequence>MQSSSASTSPTSPFTTNSIQSDPTSDELPDLGEFTAVFRQVRAWNQQPLPRAHRPQLSSSATSSSMELESSEVSLVPTPDGSTVWSRRPIASYLNSVSTIDIDTHSSSPGSGSNTEGDTHTLELDLVDPVDYELSDVELDTQPSLGLLDGALSFLAAERARWTAQREAGTAVNEATWKHVVEPRRKRRRKRRSAKPDDNSQMEITEDVDSSSSFDYTTTTTTTTHKSVPSTPARSRKDKRRQQALATTSGSPTRVLIHSKSTPQLRPIALLDETHPRHARVIRLRSLAKKLGKLFPADEPLLNSIISDDFGQDDVDPRGLPPGENDALIHVFIDHSNILIGLLSHLKRNPRVLNSTPSNAGQTLVATPAPNAAFTFPLKSGQRLRHLSHSALALILERGRPISRRVLVTSSPLYQSMAVAESLGYEVRIYARVPDLGDGADRSGLVNPRPGHHGRSLSAGTGVIGSTNLMASNAVDEGKRRKGHVRRTSGSNSTESEYTHGFPQAFIRSLGLGESSASLPTTTSLPSPSTGTPTKIRYREQGVDELLQLKLHQALAAIDGPPPSGSTIVLATGDGNVGQFNEDGFLGPVRTALKKGWVVELYAWEEGLSRAWMREFGEWAKPRIEEGETLGRFRIVALEQFAAELLEIY</sequence>
<evidence type="ECO:0000313" key="3">
    <source>
        <dbReference type="Proteomes" id="UP000636479"/>
    </source>
</evidence>
<evidence type="ECO:0000313" key="2">
    <source>
        <dbReference type="EMBL" id="KAF7295150.1"/>
    </source>
</evidence>
<feature type="compositionally biased region" description="Low complexity" evidence="1">
    <location>
        <begin position="57"/>
        <end position="75"/>
    </location>
</feature>
<comment type="caution">
    <text evidence="2">The sequence shown here is derived from an EMBL/GenBank/DDBJ whole genome shotgun (WGS) entry which is preliminary data.</text>
</comment>
<gene>
    <name evidence="2" type="ORF">MIND_01053600</name>
</gene>
<dbReference type="RefSeq" id="XP_037216513.1">
    <property type="nucleotide sequence ID" value="XM_037367119.1"/>
</dbReference>
<dbReference type="EMBL" id="JACAZF010000009">
    <property type="protein sequence ID" value="KAF7295150.1"/>
    <property type="molecule type" value="Genomic_DNA"/>
</dbReference>
<reference evidence="2" key="1">
    <citation type="submission" date="2020-05" db="EMBL/GenBank/DDBJ databases">
        <title>Mycena genomes resolve the evolution of fungal bioluminescence.</title>
        <authorList>
            <person name="Tsai I.J."/>
        </authorList>
    </citation>
    <scope>NUCLEOTIDE SEQUENCE</scope>
    <source>
        <strain evidence="2">171206Taipei</strain>
    </source>
</reference>
<accession>A0A8H6SC62</accession>
<dbReference type="AlphaFoldDB" id="A0A8H6SC62"/>
<organism evidence="2 3">
    <name type="scientific">Mycena indigotica</name>
    <dbReference type="NCBI Taxonomy" id="2126181"/>
    <lineage>
        <taxon>Eukaryota</taxon>
        <taxon>Fungi</taxon>
        <taxon>Dikarya</taxon>
        <taxon>Basidiomycota</taxon>
        <taxon>Agaricomycotina</taxon>
        <taxon>Agaricomycetes</taxon>
        <taxon>Agaricomycetidae</taxon>
        <taxon>Agaricales</taxon>
        <taxon>Marasmiineae</taxon>
        <taxon>Mycenaceae</taxon>
        <taxon>Mycena</taxon>
    </lineage>
</organism>
<dbReference type="GeneID" id="59349635"/>
<protein>
    <submittedName>
        <fullName evidence="2">Uncharacterized protein</fullName>
    </submittedName>
</protein>
<feature type="region of interest" description="Disordered" evidence="1">
    <location>
        <begin position="441"/>
        <end position="498"/>
    </location>
</feature>
<proteinExistence type="predicted"/>
<keyword evidence="3" id="KW-1185">Reference proteome</keyword>
<feature type="compositionally biased region" description="Low complexity" evidence="1">
    <location>
        <begin position="1"/>
        <end position="18"/>
    </location>
</feature>
<dbReference type="Proteomes" id="UP000636479">
    <property type="component" value="Unassembled WGS sequence"/>
</dbReference>
<feature type="region of interest" description="Disordered" evidence="1">
    <location>
        <begin position="182"/>
        <end position="254"/>
    </location>
</feature>
<dbReference type="CDD" id="cd18724">
    <property type="entry name" value="PIN_LabA-like"/>
    <property type="match status" value="1"/>
</dbReference>
<feature type="compositionally biased region" description="Basic residues" evidence="1">
    <location>
        <begin position="184"/>
        <end position="193"/>
    </location>
</feature>
<feature type="region of interest" description="Disordered" evidence="1">
    <location>
        <begin position="1"/>
        <end position="32"/>
    </location>
</feature>
<dbReference type="OrthoDB" id="5590473at2759"/>
<feature type="region of interest" description="Disordered" evidence="1">
    <location>
        <begin position="47"/>
        <end position="81"/>
    </location>
</feature>